<dbReference type="AlphaFoldDB" id="A0A0J1GMA5"/>
<comment type="caution">
    <text evidence="3">The sequence shown here is derived from an EMBL/GenBank/DDBJ whole genome shotgun (WGS) entry which is preliminary data.</text>
</comment>
<dbReference type="EMBL" id="LDOT01000062">
    <property type="protein sequence ID" value="KLV00873.1"/>
    <property type="molecule type" value="Genomic_DNA"/>
</dbReference>
<dbReference type="InterPro" id="IPR053721">
    <property type="entry name" value="Fimbrial_Adhesin_Reg"/>
</dbReference>
<accession>A0A0J1GMA5</accession>
<proteinExistence type="predicted"/>
<sequence length="71" mass="7928">MTSVEFKYIIKLKGLNPSSKSVLAAELVLVQEYTQVSAAKELGIKTPSVNRVVRKIVSYKHSLRAYAKLFS</sequence>
<dbReference type="Gene3D" id="1.10.10.2690">
    <property type="match status" value="1"/>
</dbReference>
<dbReference type="Proteomes" id="UP000036097">
    <property type="component" value="Unassembled WGS sequence"/>
</dbReference>
<evidence type="ECO:0000313" key="3">
    <source>
        <dbReference type="EMBL" id="KLV00873.1"/>
    </source>
</evidence>
<evidence type="ECO:0000313" key="4">
    <source>
        <dbReference type="Proteomes" id="UP000036097"/>
    </source>
</evidence>
<keyword evidence="4" id="KW-1185">Reference proteome</keyword>
<dbReference type="RefSeq" id="WP_047881139.1">
    <property type="nucleotide sequence ID" value="NZ_LDOT01000062.1"/>
</dbReference>
<dbReference type="PATRIC" id="fig|1195763.3.peg.4804"/>
<keyword evidence="2" id="KW-0804">Transcription</keyword>
<protein>
    <submittedName>
        <fullName evidence="3">Uncharacterized protein</fullName>
    </submittedName>
</protein>
<evidence type="ECO:0000256" key="1">
    <source>
        <dbReference type="ARBA" id="ARBA00023015"/>
    </source>
</evidence>
<name>A0A0J1GMA5_9GAMM</name>
<reference evidence="3 4" key="1">
    <citation type="submission" date="2015-05" db="EMBL/GenBank/DDBJ databases">
        <title>Photobacterium galathea sp. nov.</title>
        <authorList>
            <person name="Machado H."/>
            <person name="Gram L."/>
        </authorList>
    </citation>
    <scope>NUCLEOTIDE SEQUENCE [LARGE SCALE GENOMIC DNA]</scope>
    <source>
        <strain evidence="3 4">CGMCC 1.12159</strain>
    </source>
</reference>
<organism evidence="3 4">
    <name type="scientific">Photobacterium aquae</name>
    <dbReference type="NCBI Taxonomy" id="1195763"/>
    <lineage>
        <taxon>Bacteria</taxon>
        <taxon>Pseudomonadati</taxon>
        <taxon>Pseudomonadota</taxon>
        <taxon>Gammaproteobacteria</taxon>
        <taxon>Vibrionales</taxon>
        <taxon>Vibrionaceae</taxon>
        <taxon>Photobacterium</taxon>
    </lineage>
</organism>
<evidence type="ECO:0000256" key="2">
    <source>
        <dbReference type="ARBA" id="ARBA00023163"/>
    </source>
</evidence>
<gene>
    <name evidence="3" type="ORF">ABT56_22445</name>
</gene>
<keyword evidence="1" id="KW-0805">Transcription regulation</keyword>